<protein>
    <submittedName>
        <fullName evidence="1">Uncharacterized protein</fullName>
    </submittedName>
</protein>
<keyword evidence="2" id="KW-1185">Reference proteome</keyword>
<organism evidence="1 2">
    <name type="scientific">Avena sativa</name>
    <name type="common">Oat</name>
    <dbReference type="NCBI Taxonomy" id="4498"/>
    <lineage>
        <taxon>Eukaryota</taxon>
        <taxon>Viridiplantae</taxon>
        <taxon>Streptophyta</taxon>
        <taxon>Embryophyta</taxon>
        <taxon>Tracheophyta</taxon>
        <taxon>Spermatophyta</taxon>
        <taxon>Magnoliopsida</taxon>
        <taxon>Liliopsida</taxon>
        <taxon>Poales</taxon>
        <taxon>Poaceae</taxon>
        <taxon>BOP clade</taxon>
        <taxon>Pooideae</taxon>
        <taxon>Poodae</taxon>
        <taxon>Poeae</taxon>
        <taxon>Poeae Chloroplast Group 1 (Aveneae type)</taxon>
        <taxon>Aveninae</taxon>
        <taxon>Avena</taxon>
    </lineage>
</organism>
<evidence type="ECO:0000313" key="2">
    <source>
        <dbReference type="Proteomes" id="UP001732700"/>
    </source>
</evidence>
<evidence type="ECO:0000313" key="1">
    <source>
        <dbReference type="EnsemblPlants" id="AVESA.00010b.r2.7AG1202540.1.CDS.1"/>
    </source>
</evidence>
<reference evidence="1" key="2">
    <citation type="submission" date="2025-09" db="UniProtKB">
        <authorList>
            <consortium name="EnsemblPlants"/>
        </authorList>
    </citation>
    <scope>IDENTIFICATION</scope>
</reference>
<reference evidence="1" key="1">
    <citation type="submission" date="2021-05" db="EMBL/GenBank/DDBJ databases">
        <authorList>
            <person name="Scholz U."/>
            <person name="Mascher M."/>
            <person name="Fiebig A."/>
        </authorList>
    </citation>
    <scope>NUCLEOTIDE SEQUENCE [LARGE SCALE GENOMIC DNA]</scope>
</reference>
<sequence>MAVWKHHVLSPDHDIYPLLPPLIRTTRRQCLDLLHKLWCADLPARPSAMDQTEALAEDTLADILGRLPPRDLAASRCVRKAWRATVDAHGLLLPHVLPRSVRGLFLNYSSHVRPRFFAGPSSTRQLPATIHGDLSFLPNYGGGSKPIMDHCNGLLLYRDLRTLLVVNPATRRWEDLTWEDAAGCDAYLAFDPAVSLHYEVFSVPHVPEKAVLNPSMPGDEGSEDGSFSEEEDDLWTTTESSGERDNNAHDLMECPPSLWTLNVFSSSTRQWEKRTFVRQAVAKGTVTHMLLDPTEPKPLSWGGPRCTCSAYWRGSLYVHFRGVFVVRSASLQNHPFLFSYTSSLYNKHVYIFFKLYMHE</sequence>
<proteinExistence type="predicted"/>
<accession>A0ACD5ZNX9</accession>
<name>A0ACD5ZNX9_AVESA</name>
<dbReference type="EnsemblPlants" id="AVESA.00010b.r2.7AG1202540.1">
    <property type="protein sequence ID" value="AVESA.00010b.r2.7AG1202540.1.CDS.1"/>
    <property type="gene ID" value="AVESA.00010b.r2.7AG1202540"/>
</dbReference>
<dbReference type="Proteomes" id="UP001732700">
    <property type="component" value="Chromosome 7A"/>
</dbReference>